<gene>
    <name evidence="10" type="ORF">METZ01_LOCUS266187</name>
</gene>
<evidence type="ECO:0000256" key="2">
    <source>
        <dbReference type="ARBA" id="ARBA00008133"/>
    </source>
</evidence>
<evidence type="ECO:0000256" key="3">
    <source>
        <dbReference type="ARBA" id="ARBA00013109"/>
    </source>
</evidence>
<dbReference type="PANTHER" id="PTHR38042:SF1">
    <property type="entry name" value="UROPORPHYRINOGEN-III SYNTHASE, CHLOROPLASTIC"/>
    <property type="match status" value="1"/>
</dbReference>
<comment type="catalytic activity">
    <reaction evidence="8">
        <text>hydroxymethylbilane = uroporphyrinogen III + H2O</text>
        <dbReference type="Rhea" id="RHEA:18965"/>
        <dbReference type="ChEBI" id="CHEBI:15377"/>
        <dbReference type="ChEBI" id="CHEBI:57308"/>
        <dbReference type="ChEBI" id="CHEBI:57845"/>
        <dbReference type="EC" id="4.2.1.75"/>
    </reaction>
</comment>
<feature type="domain" description="Tetrapyrrole biosynthesis uroporphyrinogen III synthase" evidence="9">
    <location>
        <begin position="27"/>
        <end position="233"/>
    </location>
</feature>
<dbReference type="InterPro" id="IPR039793">
    <property type="entry name" value="UROS/Hem4"/>
</dbReference>
<accession>A0A382JQ57</accession>
<dbReference type="PANTHER" id="PTHR38042">
    <property type="entry name" value="UROPORPHYRINOGEN-III SYNTHASE, CHLOROPLASTIC"/>
    <property type="match status" value="1"/>
</dbReference>
<protein>
    <recommendedName>
        <fullName evidence="3">uroporphyrinogen-III synthase</fullName>
        <ecNumber evidence="3">4.2.1.75</ecNumber>
    </recommendedName>
    <alternativeName>
        <fullName evidence="7">Hydroxymethylbilane hydrolyase [cyclizing]</fullName>
    </alternativeName>
    <alternativeName>
        <fullName evidence="6">Uroporphyrinogen-III cosynthase</fullName>
    </alternativeName>
</protein>
<dbReference type="InterPro" id="IPR003754">
    <property type="entry name" value="4pyrrol_synth_uPrphyn_synth"/>
</dbReference>
<dbReference type="Pfam" id="PF02602">
    <property type="entry name" value="HEM4"/>
    <property type="match status" value="1"/>
</dbReference>
<evidence type="ECO:0000256" key="1">
    <source>
        <dbReference type="ARBA" id="ARBA00004772"/>
    </source>
</evidence>
<dbReference type="SUPFAM" id="SSF69618">
    <property type="entry name" value="HemD-like"/>
    <property type="match status" value="1"/>
</dbReference>
<proteinExistence type="inferred from homology"/>
<dbReference type="GO" id="GO:0004852">
    <property type="term" value="F:uroporphyrinogen-III synthase activity"/>
    <property type="evidence" value="ECO:0007669"/>
    <property type="project" value="UniProtKB-EC"/>
</dbReference>
<evidence type="ECO:0000256" key="4">
    <source>
        <dbReference type="ARBA" id="ARBA00023239"/>
    </source>
</evidence>
<keyword evidence="4" id="KW-0456">Lyase</keyword>
<dbReference type="GO" id="GO:0006780">
    <property type="term" value="P:uroporphyrinogen III biosynthetic process"/>
    <property type="evidence" value="ECO:0007669"/>
    <property type="project" value="InterPro"/>
</dbReference>
<comment type="similarity">
    <text evidence="2">Belongs to the uroporphyrinogen-III synthase family.</text>
</comment>
<reference evidence="10" key="1">
    <citation type="submission" date="2018-05" db="EMBL/GenBank/DDBJ databases">
        <authorList>
            <person name="Lanie J.A."/>
            <person name="Ng W.-L."/>
            <person name="Kazmierczak K.M."/>
            <person name="Andrzejewski T.M."/>
            <person name="Davidsen T.M."/>
            <person name="Wayne K.J."/>
            <person name="Tettelin H."/>
            <person name="Glass J.I."/>
            <person name="Rusch D."/>
            <person name="Podicherti R."/>
            <person name="Tsui H.-C.T."/>
            <person name="Winkler M.E."/>
        </authorList>
    </citation>
    <scope>NUCLEOTIDE SEQUENCE</scope>
</reference>
<dbReference type="EC" id="4.2.1.75" evidence="3"/>
<dbReference type="EMBL" id="UINC01075293">
    <property type="protein sequence ID" value="SVC13333.1"/>
    <property type="molecule type" value="Genomic_DNA"/>
</dbReference>
<organism evidence="10">
    <name type="scientific">marine metagenome</name>
    <dbReference type="NCBI Taxonomy" id="408172"/>
    <lineage>
        <taxon>unclassified sequences</taxon>
        <taxon>metagenomes</taxon>
        <taxon>ecological metagenomes</taxon>
    </lineage>
</organism>
<sequence length="258" mass="29662">MRTIIAQEPNKRIVDIFQSNSDILFTFLPVFRFKELSIQKKWLDKLKNGYFNWIIFTSFRSWQILINQILSGTECIPDQTKIAVFGPASVEQIKQSGGRVDFTVHAHNAAEFGFKFINKLRQKQKIAYPASFSADTHLEKCLSTNDMQVYRENIYKPLCIIDSEKINKVMVDFKPDSMVFFSSKSVKLFMDNCSVDILNNIAGMQLFALGTPTSRILKNYSTQGIIKPKYPDIYTLSDLIYKASISEENENYAITKTI</sequence>
<evidence type="ECO:0000256" key="6">
    <source>
        <dbReference type="ARBA" id="ARBA00031702"/>
    </source>
</evidence>
<evidence type="ECO:0000259" key="9">
    <source>
        <dbReference type="Pfam" id="PF02602"/>
    </source>
</evidence>
<name>A0A382JQ57_9ZZZZ</name>
<dbReference type="Gene3D" id="3.40.50.10090">
    <property type="match status" value="2"/>
</dbReference>
<comment type="pathway">
    <text evidence="1">Porphyrin-containing compound metabolism; protoporphyrin-IX biosynthesis; coproporphyrinogen-III from 5-aminolevulinate: step 3/4.</text>
</comment>
<evidence type="ECO:0000256" key="8">
    <source>
        <dbReference type="ARBA" id="ARBA00048617"/>
    </source>
</evidence>
<evidence type="ECO:0000256" key="5">
    <source>
        <dbReference type="ARBA" id="ARBA00023244"/>
    </source>
</evidence>
<keyword evidence="5" id="KW-0627">Porphyrin biosynthesis</keyword>
<dbReference type="InterPro" id="IPR036108">
    <property type="entry name" value="4pyrrol_syn_uPrphyn_synt_sf"/>
</dbReference>
<dbReference type="AlphaFoldDB" id="A0A382JQ57"/>
<evidence type="ECO:0000256" key="7">
    <source>
        <dbReference type="ARBA" id="ARBA00032649"/>
    </source>
</evidence>
<evidence type="ECO:0000313" key="10">
    <source>
        <dbReference type="EMBL" id="SVC13333.1"/>
    </source>
</evidence>